<protein>
    <submittedName>
        <fullName evidence="1">Uncharacterized protein</fullName>
    </submittedName>
</protein>
<keyword evidence="2" id="KW-1185">Reference proteome</keyword>
<evidence type="ECO:0000313" key="1">
    <source>
        <dbReference type="EMBL" id="MBB3973002.1"/>
    </source>
</evidence>
<accession>A0A7W6D2P0</accession>
<name>A0A7W6D2P0_9HYPH</name>
<evidence type="ECO:0000313" key="2">
    <source>
        <dbReference type="Proteomes" id="UP000528964"/>
    </source>
</evidence>
<reference evidence="1 2" key="1">
    <citation type="submission" date="2020-08" db="EMBL/GenBank/DDBJ databases">
        <title>Genomic Encyclopedia of Type Strains, Phase IV (KMG-IV): sequencing the most valuable type-strain genomes for metagenomic binning, comparative biology and taxonomic classification.</title>
        <authorList>
            <person name="Goeker M."/>
        </authorList>
    </citation>
    <scope>NUCLEOTIDE SEQUENCE [LARGE SCALE GENOMIC DNA]</scope>
    <source>
        <strain evidence="1 2">DSM 25481</strain>
    </source>
</reference>
<dbReference type="EMBL" id="JACIDR010000002">
    <property type="protein sequence ID" value="MBB3973002.1"/>
    <property type="molecule type" value="Genomic_DNA"/>
</dbReference>
<dbReference type="AlphaFoldDB" id="A0A7W6D2P0"/>
<proteinExistence type="predicted"/>
<sequence length="57" mass="6398">MNDSVEQDHPWTLENVQQLQELAREKAPAALIAMRLRRSQSDVHAKASELGLMLAAE</sequence>
<dbReference type="RefSeq" id="WP_183394867.1">
    <property type="nucleotide sequence ID" value="NZ_JACIDR010000002.1"/>
</dbReference>
<dbReference type="Proteomes" id="UP000528964">
    <property type="component" value="Unassembled WGS sequence"/>
</dbReference>
<organism evidence="1 2">
    <name type="scientific">Hansschlegelia beijingensis</name>
    <dbReference type="NCBI Taxonomy" id="1133344"/>
    <lineage>
        <taxon>Bacteria</taxon>
        <taxon>Pseudomonadati</taxon>
        <taxon>Pseudomonadota</taxon>
        <taxon>Alphaproteobacteria</taxon>
        <taxon>Hyphomicrobiales</taxon>
        <taxon>Methylopilaceae</taxon>
        <taxon>Hansschlegelia</taxon>
    </lineage>
</organism>
<comment type="caution">
    <text evidence="1">The sequence shown here is derived from an EMBL/GenBank/DDBJ whole genome shotgun (WGS) entry which is preliminary data.</text>
</comment>
<gene>
    <name evidence="1" type="ORF">GGR24_001659</name>
</gene>